<feature type="chain" id="PRO_5032541086" evidence="1">
    <location>
        <begin position="26"/>
        <end position="162"/>
    </location>
</feature>
<proteinExistence type="predicted"/>
<evidence type="ECO:0000313" key="2">
    <source>
        <dbReference type="EMBL" id="MVT64923.1"/>
    </source>
</evidence>
<dbReference type="InterPro" id="IPR009333">
    <property type="entry name" value="DUF992"/>
</dbReference>
<protein>
    <submittedName>
        <fullName evidence="2">DUF992 domain-containing protein</fullName>
    </submittedName>
</protein>
<keyword evidence="3" id="KW-1185">Reference proteome</keyword>
<name>A0A844SCF5_9BRAD</name>
<dbReference type="EMBL" id="WQNF01000004">
    <property type="protein sequence ID" value="MVT64923.1"/>
    <property type="molecule type" value="Genomic_DNA"/>
</dbReference>
<feature type="signal peptide" evidence="1">
    <location>
        <begin position="1"/>
        <end position="25"/>
    </location>
</feature>
<dbReference type="RefSeq" id="WP_157342199.1">
    <property type="nucleotide sequence ID" value="NZ_WQNF01000004.1"/>
</dbReference>
<dbReference type="AlphaFoldDB" id="A0A844SCF5"/>
<evidence type="ECO:0000256" key="1">
    <source>
        <dbReference type="SAM" id="SignalP"/>
    </source>
</evidence>
<dbReference type="Pfam" id="PF06186">
    <property type="entry name" value="DUF992"/>
    <property type="match status" value="1"/>
</dbReference>
<gene>
    <name evidence="2" type="ORF">GPL21_07365</name>
</gene>
<keyword evidence="1" id="KW-0732">Signal</keyword>
<evidence type="ECO:0000313" key="3">
    <source>
        <dbReference type="Proteomes" id="UP000436468"/>
    </source>
</evidence>
<dbReference type="Proteomes" id="UP000436468">
    <property type="component" value="Unassembled WGS sequence"/>
</dbReference>
<sequence>MRRRSTVLTAFAGAMLAALASTAQAQQPVQKVQVGVLECKGGPSIGFIVGAVTNLACVLRINGLPEDYYIATIQKVGLDIGITESTALAWSVFAPIAQPGRGDIAGTYVGVDAMAAAIVGVGGNVLLGGSNNSIALQPLSVQAETGLIVAAGLESMTLQPGR</sequence>
<reference evidence="2 3" key="1">
    <citation type="submission" date="2019-12" db="EMBL/GenBank/DDBJ databases">
        <title>Draft genome sequences Bradyrhizobium cajani AMBPC1010, Bradyrhizobium pachyrhizi AMBPC1040 and Bradyrhizobium yuanmingense ALSPC3051, three plant growth promoting strains isolated from nodules of Cajanus cajan L. in Dominican Republic.</title>
        <authorList>
            <person name="Flores-Felix J.D."/>
            <person name="Araujo J."/>
            <person name="Diaz-Alcantara C."/>
            <person name="Gonzalez-Andres F."/>
            <person name="Velazquez E."/>
        </authorList>
    </citation>
    <scope>NUCLEOTIDE SEQUENCE [LARGE SCALE GENOMIC DNA]</scope>
    <source>
        <strain evidence="2 3">1040</strain>
    </source>
</reference>
<organism evidence="2 3">
    <name type="scientific">Bradyrhizobium pachyrhizi</name>
    <dbReference type="NCBI Taxonomy" id="280333"/>
    <lineage>
        <taxon>Bacteria</taxon>
        <taxon>Pseudomonadati</taxon>
        <taxon>Pseudomonadota</taxon>
        <taxon>Alphaproteobacteria</taxon>
        <taxon>Hyphomicrobiales</taxon>
        <taxon>Nitrobacteraceae</taxon>
        <taxon>Bradyrhizobium</taxon>
    </lineage>
</organism>
<accession>A0A844SCF5</accession>
<comment type="caution">
    <text evidence="2">The sequence shown here is derived from an EMBL/GenBank/DDBJ whole genome shotgun (WGS) entry which is preliminary data.</text>
</comment>